<keyword evidence="2" id="KW-1185">Reference proteome</keyword>
<organism evidence="1 2">
    <name type="scientific">Lupinus luteus</name>
    <name type="common">European yellow lupine</name>
    <dbReference type="NCBI Taxonomy" id="3873"/>
    <lineage>
        <taxon>Eukaryota</taxon>
        <taxon>Viridiplantae</taxon>
        <taxon>Streptophyta</taxon>
        <taxon>Embryophyta</taxon>
        <taxon>Tracheophyta</taxon>
        <taxon>Spermatophyta</taxon>
        <taxon>Magnoliopsida</taxon>
        <taxon>eudicotyledons</taxon>
        <taxon>Gunneridae</taxon>
        <taxon>Pentapetalae</taxon>
        <taxon>rosids</taxon>
        <taxon>fabids</taxon>
        <taxon>Fabales</taxon>
        <taxon>Fabaceae</taxon>
        <taxon>Papilionoideae</taxon>
        <taxon>50 kb inversion clade</taxon>
        <taxon>genistoids sensu lato</taxon>
        <taxon>core genistoids</taxon>
        <taxon>Genisteae</taxon>
        <taxon>Lupinus</taxon>
    </lineage>
</organism>
<comment type="caution">
    <text evidence="1">The sequence shown here is derived from an EMBL/GenBank/DDBJ whole genome shotgun (WGS) entry which is preliminary data.</text>
</comment>
<reference evidence="1 2" key="1">
    <citation type="submission" date="2024-03" db="EMBL/GenBank/DDBJ databases">
        <authorList>
            <person name="Martinez-Hernandez J."/>
        </authorList>
    </citation>
    <scope>NUCLEOTIDE SEQUENCE [LARGE SCALE GENOMIC DNA]</scope>
</reference>
<sequence>MQTHTTDTRKPAFRWLGLKENQNSNLNNSRKRVFGTDISNIDFKSNKVNVFMSVEFSQNPKKQKALDHVGVLRKVDKSNLKQCTKQISSSYQVGPSAPANLHKVGAASENNNVKQVQDWHRPHYQNEALNELFTHYMEAWKSWYSEIAGKRPVQNF</sequence>
<accession>A0AAV1WD73</accession>
<dbReference type="AlphaFoldDB" id="A0AAV1WD73"/>
<dbReference type="EMBL" id="CAXHTB010000005">
    <property type="protein sequence ID" value="CAL0306837.1"/>
    <property type="molecule type" value="Genomic_DNA"/>
</dbReference>
<name>A0AAV1WD73_LUPLU</name>
<evidence type="ECO:0000313" key="2">
    <source>
        <dbReference type="Proteomes" id="UP001497480"/>
    </source>
</evidence>
<protein>
    <submittedName>
        <fullName evidence="1">Uncharacterized protein</fullName>
    </submittedName>
</protein>
<gene>
    <name evidence="1" type="ORF">LLUT_LOCUS7897</name>
</gene>
<evidence type="ECO:0000313" key="1">
    <source>
        <dbReference type="EMBL" id="CAL0306837.1"/>
    </source>
</evidence>
<proteinExistence type="predicted"/>
<dbReference type="Proteomes" id="UP001497480">
    <property type="component" value="Unassembled WGS sequence"/>
</dbReference>